<accession>A0A370P263</accession>
<dbReference type="PANTHER" id="PTHR48207">
    <property type="entry name" value="SUCCINATE--HYDROXYMETHYLGLUTARATE COA-TRANSFERASE"/>
    <property type="match status" value="1"/>
</dbReference>
<evidence type="ECO:0000313" key="3">
    <source>
        <dbReference type="EMBL" id="RDK11865.1"/>
    </source>
</evidence>
<feature type="region of interest" description="Disordered" evidence="2">
    <location>
        <begin position="1"/>
        <end position="24"/>
    </location>
</feature>
<dbReference type="InterPro" id="IPR050483">
    <property type="entry name" value="CoA-transferase_III_domain"/>
</dbReference>
<dbReference type="EMBL" id="QKWJ01000002">
    <property type="protein sequence ID" value="RDK11865.1"/>
    <property type="molecule type" value="Genomic_DNA"/>
</dbReference>
<dbReference type="InterPro" id="IPR003673">
    <property type="entry name" value="CoA-Trfase_fam_III"/>
</dbReference>
<organism evidence="3 4">
    <name type="scientific">Cupriavidus lacunae</name>
    <dbReference type="NCBI Taxonomy" id="2666307"/>
    <lineage>
        <taxon>Bacteria</taxon>
        <taxon>Pseudomonadati</taxon>
        <taxon>Pseudomonadota</taxon>
        <taxon>Betaproteobacteria</taxon>
        <taxon>Burkholderiales</taxon>
        <taxon>Burkholderiaceae</taxon>
        <taxon>Cupriavidus</taxon>
    </lineage>
</organism>
<dbReference type="Gene3D" id="3.30.1540.10">
    <property type="entry name" value="formyl-coa transferase, domain 3"/>
    <property type="match status" value="1"/>
</dbReference>
<sequence>MAVTRARPHDGGPTRKETGVPANQSRPLEGIRVLDLTVALAGPYGSLLLGGLGAEVIRVEAPGGGDIARTNPPFVGSHGIHFGQREDGEVSLTVLNRARNKKSITLDLKSEQGRELFMRLAEECDVVLENFSEGTTAKLGVDYEQVKQRNPRIVYASVKAMGEPSAFPGLKGMDIIVQALSGLMEVTGYADGPPTRCGLPIADLVAPMYVVNGILAALIHRGRTGEGQRVQVSMLDCLASWVAEEHFDVMGREGYPSRTGNYHDRLAPFGVYPTLDGHVAIVAFQPDWMRGLLESIGQPELLEDPRFSGRGPRMRNAAALNEVIAGWTMQRSSAEVVRELLDNRGVPCAPVRKPNEVLHDQRLHDSGALMNLAHPEFGQVDAVGMGLPIRFSATPSQFDRPAMALGGANEEIYGRLLKLSPKEIQALRETGIV</sequence>
<feature type="compositionally biased region" description="Basic and acidic residues" evidence="2">
    <location>
        <begin position="7"/>
        <end position="18"/>
    </location>
</feature>
<keyword evidence="4" id="KW-1185">Reference proteome</keyword>
<name>A0A370P263_9BURK</name>
<gene>
    <name evidence="3" type="ORF">DN412_02915</name>
</gene>
<evidence type="ECO:0000313" key="4">
    <source>
        <dbReference type="Proteomes" id="UP000255165"/>
    </source>
</evidence>
<keyword evidence="1 3" id="KW-0808">Transferase</keyword>
<evidence type="ECO:0000256" key="1">
    <source>
        <dbReference type="ARBA" id="ARBA00022679"/>
    </source>
</evidence>
<dbReference type="InterPro" id="IPR023606">
    <property type="entry name" value="CoA-Trfase_III_dom_1_sf"/>
</dbReference>
<reference evidence="3 4" key="1">
    <citation type="submission" date="2018-06" db="EMBL/GenBank/DDBJ databases">
        <authorList>
            <person name="Feng T."/>
            <person name="Jeon C.O."/>
        </authorList>
    </citation>
    <scope>NUCLEOTIDE SEQUENCE [LARGE SCALE GENOMIC DNA]</scope>
    <source>
        <strain evidence="3 4">S23</strain>
    </source>
</reference>
<evidence type="ECO:0000256" key="2">
    <source>
        <dbReference type="SAM" id="MobiDB-lite"/>
    </source>
</evidence>
<dbReference type="Gene3D" id="3.40.50.10540">
    <property type="entry name" value="Crotonobetainyl-coa:carnitine coa-transferase, domain 1"/>
    <property type="match status" value="1"/>
</dbReference>
<dbReference type="AlphaFoldDB" id="A0A370P263"/>
<proteinExistence type="predicted"/>
<dbReference type="SUPFAM" id="SSF89796">
    <property type="entry name" value="CoA-transferase family III (CaiB/BaiF)"/>
    <property type="match status" value="1"/>
</dbReference>
<dbReference type="PANTHER" id="PTHR48207:SF3">
    <property type="entry name" value="SUCCINATE--HYDROXYMETHYLGLUTARATE COA-TRANSFERASE"/>
    <property type="match status" value="1"/>
</dbReference>
<dbReference type="Proteomes" id="UP000255165">
    <property type="component" value="Unassembled WGS sequence"/>
</dbReference>
<dbReference type="InterPro" id="IPR044855">
    <property type="entry name" value="CoA-Trfase_III_dom3_sf"/>
</dbReference>
<dbReference type="GO" id="GO:0008410">
    <property type="term" value="F:CoA-transferase activity"/>
    <property type="evidence" value="ECO:0007669"/>
    <property type="project" value="TreeGrafter"/>
</dbReference>
<comment type="caution">
    <text evidence="3">The sequence shown here is derived from an EMBL/GenBank/DDBJ whole genome shotgun (WGS) entry which is preliminary data.</text>
</comment>
<protein>
    <submittedName>
        <fullName evidence="3">CoA transferase</fullName>
    </submittedName>
</protein>
<dbReference type="Pfam" id="PF02515">
    <property type="entry name" value="CoA_transf_3"/>
    <property type="match status" value="1"/>
</dbReference>